<keyword evidence="2 10" id="KW-0808">Transferase</keyword>
<keyword evidence="6" id="KW-0564">Palmitate</keyword>
<dbReference type="PROSITE" id="PS50216">
    <property type="entry name" value="DHHC"/>
    <property type="match status" value="1"/>
</dbReference>
<dbReference type="EMBL" id="CAJNOQ010000989">
    <property type="protein sequence ID" value="CAF0857843.1"/>
    <property type="molecule type" value="Genomic_DNA"/>
</dbReference>
<evidence type="ECO:0000313" key="14">
    <source>
        <dbReference type="Proteomes" id="UP000663829"/>
    </source>
</evidence>
<keyword evidence="4 10" id="KW-1133">Transmembrane helix</keyword>
<evidence type="ECO:0000256" key="3">
    <source>
        <dbReference type="ARBA" id="ARBA00022692"/>
    </source>
</evidence>
<dbReference type="EC" id="2.3.1.225" evidence="10"/>
<dbReference type="AlphaFoldDB" id="A0A813WYZ7"/>
<dbReference type="InterPro" id="IPR001594">
    <property type="entry name" value="Palmitoyltrfase_DHHC"/>
</dbReference>
<keyword evidence="3 10" id="KW-0812">Transmembrane</keyword>
<evidence type="ECO:0000256" key="4">
    <source>
        <dbReference type="ARBA" id="ARBA00022989"/>
    </source>
</evidence>
<evidence type="ECO:0000259" key="11">
    <source>
        <dbReference type="Pfam" id="PF01529"/>
    </source>
</evidence>
<organism evidence="12 14">
    <name type="scientific">Didymodactylos carnosus</name>
    <dbReference type="NCBI Taxonomy" id="1234261"/>
    <lineage>
        <taxon>Eukaryota</taxon>
        <taxon>Metazoa</taxon>
        <taxon>Spiralia</taxon>
        <taxon>Gnathifera</taxon>
        <taxon>Rotifera</taxon>
        <taxon>Eurotatoria</taxon>
        <taxon>Bdelloidea</taxon>
        <taxon>Philodinida</taxon>
        <taxon>Philodinidae</taxon>
        <taxon>Didymodactylos</taxon>
    </lineage>
</organism>
<keyword evidence="5 10" id="KW-0472">Membrane</keyword>
<accession>A0A813WYZ7</accession>
<evidence type="ECO:0000256" key="10">
    <source>
        <dbReference type="RuleBase" id="RU079119"/>
    </source>
</evidence>
<feature type="transmembrane region" description="Helical" evidence="10">
    <location>
        <begin position="58"/>
        <end position="80"/>
    </location>
</feature>
<evidence type="ECO:0000256" key="9">
    <source>
        <dbReference type="ARBA" id="ARBA00048048"/>
    </source>
</evidence>
<dbReference type="InterPro" id="IPR039859">
    <property type="entry name" value="PFA4/ZDH16/20/ERF2-like"/>
</dbReference>
<feature type="transmembrane region" description="Helical" evidence="10">
    <location>
        <begin position="17"/>
        <end position="38"/>
    </location>
</feature>
<dbReference type="Proteomes" id="UP000681722">
    <property type="component" value="Unassembled WGS sequence"/>
</dbReference>
<dbReference type="GO" id="GO:0005783">
    <property type="term" value="C:endoplasmic reticulum"/>
    <property type="evidence" value="ECO:0007669"/>
    <property type="project" value="TreeGrafter"/>
</dbReference>
<evidence type="ECO:0000256" key="5">
    <source>
        <dbReference type="ARBA" id="ARBA00023136"/>
    </source>
</evidence>
<comment type="caution">
    <text evidence="12">The sequence shown here is derived from an EMBL/GenBank/DDBJ whole genome shotgun (WGS) entry which is preliminary data.</text>
</comment>
<evidence type="ECO:0000256" key="6">
    <source>
        <dbReference type="ARBA" id="ARBA00023139"/>
    </source>
</evidence>
<dbReference type="GO" id="GO:0006612">
    <property type="term" value="P:protein targeting to membrane"/>
    <property type="evidence" value="ECO:0007669"/>
    <property type="project" value="TreeGrafter"/>
</dbReference>
<dbReference type="OrthoDB" id="4096362at2759"/>
<comment type="subcellular location">
    <subcellularLocation>
        <location evidence="1">Endomembrane system</location>
        <topology evidence="1">Multi-pass membrane protein</topology>
    </subcellularLocation>
</comment>
<comment type="domain">
    <text evidence="10">The DHHC domain is required for palmitoyltransferase activity.</text>
</comment>
<evidence type="ECO:0000256" key="7">
    <source>
        <dbReference type="ARBA" id="ARBA00023288"/>
    </source>
</evidence>
<dbReference type="GO" id="GO:0005794">
    <property type="term" value="C:Golgi apparatus"/>
    <property type="evidence" value="ECO:0007669"/>
    <property type="project" value="TreeGrafter"/>
</dbReference>
<reference evidence="12" key="1">
    <citation type="submission" date="2021-02" db="EMBL/GenBank/DDBJ databases">
        <authorList>
            <person name="Nowell W R."/>
        </authorList>
    </citation>
    <scope>NUCLEOTIDE SEQUENCE</scope>
</reference>
<name>A0A813WYZ7_9BILA</name>
<evidence type="ECO:0000256" key="2">
    <source>
        <dbReference type="ARBA" id="ARBA00022679"/>
    </source>
</evidence>
<dbReference type="GO" id="GO:0019706">
    <property type="term" value="F:protein-cysteine S-palmitoyltransferase activity"/>
    <property type="evidence" value="ECO:0007669"/>
    <property type="project" value="UniProtKB-EC"/>
</dbReference>
<keyword evidence="14" id="KW-1185">Reference proteome</keyword>
<keyword evidence="8 10" id="KW-0012">Acyltransferase</keyword>
<sequence length="163" mass="18169">MLNPWIANCIGKRNYRYFYLFLLSLAILCLYIFAFNVTNVVLRSQEANTFIDAIKDTPATMIEALICFFSVWSVFGLCGYHSYLIMRGVTTNEDIKDTWNRSGHSRTNPFSLGNPGTNCFGSLCGPVFPSLLNLRGPVHPENRVLSTLPLNGATVLYVGTAES</sequence>
<comment type="similarity">
    <text evidence="10">Belongs to the DHHC palmitoyltransferase family.</text>
</comment>
<evidence type="ECO:0000313" key="12">
    <source>
        <dbReference type="EMBL" id="CAF0857843.1"/>
    </source>
</evidence>
<comment type="catalytic activity">
    <reaction evidence="9 10">
        <text>L-cysteinyl-[protein] + hexadecanoyl-CoA = S-hexadecanoyl-L-cysteinyl-[protein] + CoA</text>
        <dbReference type="Rhea" id="RHEA:36683"/>
        <dbReference type="Rhea" id="RHEA-COMP:10131"/>
        <dbReference type="Rhea" id="RHEA-COMP:11032"/>
        <dbReference type="ChEBI" id="CHEBI:29950"/>
        <dbReference type="ChEBI" id="CHEBI:57287"/>
        <dbReference type="ChEBI" id="CHEBI:57379"/>
        <dbReference type="ChEBI" id="CHEBI:74151"/>
        <dbReference type="EC" id="2.3.1.225"/>
    </reaction>
</comment>
<dbReference type="EMBL" id="CAJOBC010000989">
    <property type="protein sequence ID" value="CAF3645525.1"/>
    <property type="molecule type" value="Genomic_DNA"/>
</dbReference>
<dbReference type="PANTHER" id="PTHR22883">
    <property type="entry name" value="ZINC FINGER DHHC DOMAIN CONTAINING PROTEIN"/>
    <property type="match status" value="1"/>
</dbReference>
<evidence type="ECO:0000313" key="13">
    <source>
        <dbReference type="EMBL" id="CAF3645525.1"/>
    </source>
</evidence>
<proteinExistence type="inferred from homology"/>
<feature type="domain" description="Palmitoyltransferase DHHC" evidence="11">
    <location>
        <begin position="4"/>
        <end position="97"/>
    </location>
</feature>
<dbReference type="Proteomes" id="UP000663829">
    <property type="component" value="Unassembled WGS sequence"/>
</dbReference>
<evidence type="ECO:0000256" key="1">
    <source>
        <dbReference type="ARBA" id="ARBA00004127"/>
    </source>
</evidence>
<protein>
    <recommendedName>
        <fullName evidence="10">Palmitoyltransferase</fullName>
        <ecNumber evidence="10">2.3.1.225</ecNumber>
    </recommendedName>
</protein>
<dbReference type="PANTHER" id="PTHR22883:SF43">
    <property type="entry name" value="PALMITOYLTRANSFERASE APP"/>
    <property type="match status" value="1"/>
</dbReference>
<gene>
    <name evidence="12" type="ORF">GPM918_LOCUS6425</name>
    <name evidence="13" type="ORF">SRO942_LOCUS6425</name>
</gene>
<dbReference type="Pfam" id="PF01529">
    <property type="entry name" value="DHHC"/>
    <property type="match status" value="1"/>
</dbReference>
<keyword evidence="7" id="KW-0449">Lipoprotein</keyword>
<evidence type="ECO:0000256" key="8">
    <source>
        <dbReference type="ARBA" id="ARBA00023315"/>
    </source>
</evidence>